<dbReference type="RefSeq" id="WP_020071651.1">
    <property type="nucleotide sequence ID" value="NZ_JBKWRC010000001.1"/>
</dbReference>
<dbReference type="Gene3D" id="3.20.20.80">
    <property type="entry name" value="Glycosidases"/>
    <property type="match status" value="1"/>
</dbReference>
<dbReference type="GO" id="GO:0008061">
    <property type="term" value="F:chitin binding"/>
    <property type="evidence" value="ECO:0007669"/>
    <property type="project" value="InterPro"/>
</dbReference>
<dbReference type="InterPro" id="IPR017853">
    <property type="entry name" value="GH"/>
</dbReference>
<evidence type="ECO:0000256" key="1">
    <source>
        <dbReference type="ARBA" id="ARBA00022801"/>
    </source>
</evidence>
<evidence type="ECO:0000256" key="2">
    <source>
        <dbReference type="ARBA" id="ARBA00023295"/>
    </source>
</evidence>
<dbReference type="SMART" id="SM00257">
    <property type="entry name" value="LysM"/>
    <property type="match status" value="2"/>
</dbReference>
<dbReference type="SUPFAM" id="SSF51445">
    <property type="entry name" value="(Trans)glycosidases"/>
    <property type="match status" value="1"/>
</dbReference>
<feature type="domain" description="LysM" evidence="3">
    <location>
        <begin position="51"/>
        <end position="96"/>
    </location>
</feature>
<dbReference type="InterPro" id="IPR036779">
    <property type="entry name" value="LysM_dom_sf"/>
</dbReference>
<evidence type="ECO:0000259" key="3">
    <source>
        <dbReference type="PROSITE" id="PS51782"/>
    </source>
</evidence>
<feature type="domain" description="LysM" evidence="3">
    <location>
        <begin position="2"/>
        <end position="46"/>
    </location>
</feature>
<protein>
    <submittedName>
        <fullName evidence="5">LysM peptidoglycan-binding domain-containing protein</fullName>
    </submittedName>
</protein>
<dbReference type="PANTHER" id="PTHR46066">
    <property type="entry name" value="CHITINASE DOMAIN-CONTAINING PROTEIN 1 FAMILY MEMBER"/>
    <property type="match status" value="1"/>
</dbReference>
<dbReference type="InterPro" id="IPR041704">
    <property type="entry name" value="CFLE_GH18"/>
</dbReference>
<dbReference type="Gene3D" id="3.10.50.10">
    <property type="match status" value="1"/>
</dbReference>
<dbReference type="InterPro" id="IPR001223">
    <property type="entry name" value="Glyco_hydro18_cat"/>
</dbReference>
<dbReference type="PANTHER" id="PTHR46066:SF2">
    <property type="entry name" value="CHITINASE DOMAIN-CONTAINING PROTEIN 1"/>
    <property type="match status" value="1"/>
</dbReference>
<evidence type="ECO:0000313" key="5">
    <source>
        <dbReference type="EMBL" id="MBE6832844.1"/>
    </source>
</evidence>
<dbReference type="AlphaFoldDB" id="A0A928Q226"/>
<keyword evidence="2" id="KW-0326">Glycosidase</keyword>
<reference evidence="5" key="1">
    <citation type="submission" date="2019-04" db="EMBL/GenBank/DDBJ databases">
        <title>Evolution of Biomass-Degrading Anaerobic Consortia Revealed by Metagenomics.</title>
        <authorList>
            <person name="Peng X."/>
        </authorList>
    </citation>
    <scope>NUCLEOTIDE SEQUENCE</scope>
    <source>
        <strain evidence="5">SIG551</strain>
    </source>
</reference>
<feature type="domain" description="GH18" evidence="4">
    <location>
        <begin position="92"/>
        <end position="427"/>
    </location>
</feature>
<accession>A0A928Q226</accession>
<evidence type="ECO:0000313" key="6">
    <source>
        <dbReference type="Proteomes" id="UP000754750"/>
    </source>
</evidence>
<dbReference type="GO" id="GO:0005975">
    <property type="term" value="P:carbohydrate metabolic process"/>
    <property type="evidence" value="ECO:0007669"/>
    <property type="project" value="InterPro"/>
</dbReference>
<dbReference type="CDD" id="cd00118">
    <property type="entry name" value="LysM"/>
    <property type="match status" value="2"/>
</dbReference>
<dbReference type="Pfam" id="PF00704">
    <property type="entry name" value="Glyco_hydro_18"/>
    <property type="match status" value="1"/>
</dbReference>
<dbReference type="PROSITE" id="PS51782">
    <property type="entry name" value="LYSM"/>
    <property type="match status" value="2"/>
</dbReference>
<dbReference type="InterPro" id="IPR018392">
    <property type="entry name" value="LysM"/>
</dbReference>
<dbReference type="EMBL" id="SVNY01000002">
    <property type="protein sequence ID" value="MBE6832844.1"/>
    <property type="molecule type" value="Genomic_DNA"/>
</dbReference>
<dbReference type="Gene3D" id="3.10.350.10">
    <property type="entry name" value="LysM domain"/>
    <property type="match status" value="2"/>
</dbReference>
<dbReference type="InterPro" id="IPR011583">
    <property type="entry name" value="Chitinase_II/V-like_cat"/>
</dbReference>
<dbReference type="Pfam" id="PF01476">
    <property type="entry name" value="LysM"/>
    <property type="match status" value="2"/>
</dbReference>
<gene>
    <name evidence="5" type="ORF">E7512_04560</name>
</gene>
<dbReference type="SMART" id="SM00636">
    <property type="entry name" value="Glyco_18"/>
    <property type="match status" value="1"/>
</dbReference>
<keyword evidence="1" id="KW-0378">Hydrolase</keyword>
<evidence type="ECO:0000259" key="4">
    <source>
        <dbReference type="PROSITE" id="PS51910"/>
    </source>
</evidence>
<sequence length="428" mass="48655">MTIHVVRPGETVYSIAAMYGVSARDVIQYNELDEPNRLVTGQTIVILFPRRVHVVEAGDTVYSITQQYGITVNELYRNNTKLGALPVLRPGDRLVISYEQQRLGDMSVNGYAYPFVDRTLFRQTMPFMTYMTPFTYGFTFNGDLVPLDDEALIDIALQYGVAPLMHLSTLTEDGGFSNELAHRVLNDMQVQNRLLDNILINLRQKNYKGLDVDFEFIYVEDRDKYTAFIRNATQKLNPEGYEVIVALAPKTSSDQPGLLYQGHDYGGLGAAANGVLLMTYEWGYTYGPPMAVAPIPNIRAVLNYAVTQIARNKIYMGMPNYGYDWPLPYVRGTTRAQSISNVEAVRLAREYNAEILYDETAQSPHFQYTNTSGELHEVWFEDARSIRAKLALVTEFGFLGIGYWNLMRPFPQNWLVLNALYRIRAFQG</sequence>
<comment type="caution">
    <text evidence="5">The sequence shown here is derived from an EMBL/GenBank/DDBJ whole genome shotgun (WGS) entry which is preliminary data.</text>
</comment>
<dbReference type="GO" id="GO:0016798">
    <property type="term" value="F:hydrolase activity, acting on glycosyl bonds"/>
    <property type="evidence" value="ECO:0007669"/>
    <property type="project" value="UniProtKB-KW"/>
</dbReference>
<dbReference type="Proteomes" id="UP000754750">
    <property type="component" value="Unassembled WGS sequence"/>
</dbReference>
<organism evidence="5 6">
    <name type="scientific">Faecalispora sporosphaeroides</name>
    <dbReference type="NCBI Taxonomy" id="1549"/>
    <lineage>
        <taxon>Bacteria</taxon>
        <taxon>Bacillati</taxon>
        <taxon>Bacillota</taxon>
        <taxon>Clostridia</taxon>
        <taxon>Eubacteriales</taxon>
        <taxon>Oscillospiraceae</taxon>
        <taxon>Faecalispora</taxon>
    </lineage>
</organism>
<dbReference type="PROSITE" id="PS51910">
    <property type="entry name" value="GH18_2"/>
    <property type="match status" value="1"/>
</dbReference>
<dbReference type="InterPro" id="IPR029070">
    <property type="entry name" value="Chitinase_insertion_sf"/>
</dbReference>
<name>A0A928Q226_9FIRM</name>
<dbReference type="CDD" id="cd02874">
    <property type="entry name" value="GH18_CFLE_spore_hydrolase"/>
    <property type="match status" value="1"/>
</dbReference>
<dbReference type="GO" id="GO:0012505">
    <property type="term" value="C:endomembrane system"/>
    <property type="evidence" value="ECO:0007669"/>
    <property type="project" value="TreeGrafter"/>
</dbReference>
<dbReference type="SUPFAM" id="SSF54106">
    <property type="entry name" value="LysM domain"/>
    <property type="match status" value="2"/>
</dbReference>
<dbReference type="GO" id="GO:0070492">
    <property type="term" value="F:oligosaccharide binding"/>
    <property type="evidence" value="ECO:0007669"/>
    <property type="project" value="TreeGrafter"/>
</dbReference>
<proteinExistence type="predicted"/>